<dbReference type="AlphaFoldDB" id="A0A5C6APC4"/>
<dbReference type="RefSeq" id="WP_146521718.1">
    <property type="nucleotide sequence ID" value="NZ_CP151726.1"/>
</dbReference>
<reference evidence="1 2" key="1">
    <citation type="submission" date="2019-02" db="EMBL/GenBank/DDBJ databases">
        <title>Deep-cultivation of Planctomycetes and their phenomic and genomic characterization uncovers novel biology.</title>
        <authorList>
            <person name="Wiegand S."/>
            <person name="Jogler M."/>
            <person name="Boedeker C."/>
            <person name="Pinto D."/>
            <person name="Vollmers J."/>
            <person name="Rivas-Marin E."/>
            <person name="Kohn T."/>
            <person name="Peeters S.H."/>
            <person name="Heuer A."/>
            <person name="Rast P."/>
            <person name="Oberbeckmann S."/>
            <person name="Bunk B."/>
            <person name="Jeske O."/>
            <person name="Meyerdierks A."/>
            <person name="Storesund J.E."/>
            <person name="Kallscheuer N."/>
            <person name="Luecker S."/>
            <person name="Lage O.M."/>
            <person name="Pohl T."/>
            <person name="Merkel B.J."/>
            <person name="Hornburger P."/>
            <person name="Mueller R.-W."/>
            <person name="Bruemmer F."/>
            <person name="Labrenz M."/>
            <person name="Spormann A.M."/>
            <person name="Op Den Camp H."/>
            <person name="Overmann J."/>
            <person name="Amann R."/>
            <person name="Jetten M.S.M."/>
            <person name="Mascher T."/>
            <person name="Medema M.H."/>
            <person name="Devos D.P."/>
            <person name="Kaster A.-K."/>
            <person name="Ovreas L."/>
            <person name="Rohde M."/>
            <person name="Galperin M.Y."/>
            <person name="Jogler C."/>
        </authorList>
    </citation>
    <scope>NUCLEOTIDE SEQUENCE [LARGE SCALE GENOMIC DNA]</scope>
    <source>
        <strain evidence="1 2">Pla52n</strain>
    </source>
</reference>
<proteinExistence type="predicted"/>
<keyword evidence="1" id="KW-0808">Transferase</keyword>
<dbReference type="Gene3D" id="3.40.50.2000">
    <property type="entry name" value="Glycogen Phosphorylase B"/>
    <property type="match status" value="2"/>
</dbReference>
<dbReference type="OrthoDB" id="9807209at2"/>
<dbReference type="Proteomes" id="UP000320176">
    <property type="component" value="Unassembled WGS sequence"/>
</dbReference>
<dbReference type="PANTHER" id="PTHR12526:SF600">
    <property type="entry name" value="GLYCOSYL TRANSFERASE GROUP 1"/>
    <property type="match status" value="1"/>
</dbReference>
<sequence>MRPSILFVSHQQPWPLSSGTPVRIYHILNALLEDYSVTLVTATSKNAGDLEEECCPLYAKCERVIKIPAFEFRHALDRSFEYFASGRERLSSLISSSRPSIIRRWDSTECVNVLQRLNAEEQFSFVWCERSYMAQLAFDAGLQNIVVDLDDVESLAMRRRLAVSKWSWSKWVDHIELYKLTRYEQRLPTLYRRVAVCKSDDVQHFPRSRDRVVVIPNGATACAEAIRSHEQDGNLLFVGLMCYEPNCDAVKFFSDEIAQHLIREGSRFSLNIVGRDPSAEVQGLHDGERYIVHGGVPDLSDYYNRASVVIAPIRLGSGTCLKVLEALMQGKAVVATTEACAGLELRPGIDVFIADSPQEFATACLELLNDPVARERIGRSGRARVLDQFDWCKIEAGVKEIAENLMHEDES</sequence>
<name>A0A5C6APC4_9BACT</name>
<accession>A0A5C6APC4</accession>
<dbReference type="EMBL" id="SJPN01000005">
    <property type="protein sequence ID" value="TWU01271.1"/>
    <property type="molecule type" value="Genomic_DNA"/>
</dbReference>
<comment type="caution">
    <text evidence="1">The sequence shown here is derived from an EMBL/GenBank/DDBJ whole genome shotgun (WGS) entry which is preliminary data.</text>
</comment>
<dbReference type="PANTHER" id="PTHR12526">
    <property type="entry name" value="GLYCOSYLTRANSFERASE"/>
    <property type="match status" value="1"/>
</dbReference>
<dbReference type="SUPFAM" id="SSF53756">
    <property type="entry name" value="UDP-Glycosyltransferase/glycogen phosphorylase"/>
    <property type="match status" value="1"/>
</dbReference>
<gene>
    <name evidence="1" type="ORF">Pla52n_46450</name>
</gene>
<evidence type="ECO:0000313" key="2">
    <source>
        <dbReference type="Proteomes" id="UP000320176"/>
    </source>
</evidence>
<dbReference type="Pfam" id="PF13692">
    <property type="entry name" value="Glyco_trans_1_4"/>
    <property type="match status" value="1"/>
</dbReference>
<protein>
    <submittedName>
        <fullName evidence="1">Glycosyl transferases group 1</fullName>
    </submittedName>
</protein>
<organism evidence="1 2">
    <name type="scientific">Stieleria varia</name>
    <dbReference type="NCBI Taxonomy" id="2528005"/>
    <lineage>
        <taxon>Bacteria</taxon>
        <taxon>Pseudomonadati</taxon>
        <taxon>Planctomycetota</taxon>
        <taxon>Planctomycetia</taxon>
        <taxon>Pirellulales</taxon>
        <taxon>Pirellulaceae</taxon>
        <taxon>Stieleria</taxon>
    </lineage>
</organism>
<dbReference type="CDD" id="cd03801">
    <property type="entry name" value="GT4_PimA-like"/>
    <property type="match status" value="1"/>
</dbReference>
<evidence type="ECO:0000313" key="1">
    <source>
        <dbReference type="EMBL" id="TWU01271.1"/>
    </source>
</evidence>
<keyword evidence="2" id="KW-1185">Reference proteome</keyword>
<dbReference type="GO" id="GO:0016757">
    <property type="term" value="F:glycosyltransferase activity"/>
    <property type="evidence" value="ECO:0007669"/>
    <property type="project" value="TreeGrafter"/>
</dbReference>